<dbReference type="EMBL" id="CP043499">
    <property type="protein sequence ID" value="QFY63633.1"/>
    <property type="molecule type" value="Genomic_DNA"/>
</dbReference>
<feature type="transmembrane region" description="Helical" evidence="1">
    <location>
        <begin position="85"/>
        <end position="103"/>
    </location>
</feature>
<evidence type="ECO:0000313" key="3">
    <source>
        <dbReference type="Proteomes" id="UP000326881"/>
    </source>
</evidence>
<dbReference type="RefSeq" id="WP_153273589.1">
    <property type="nucleotide sequence ID" value="NZ_CP043499.1"/>
</dbReference>
<keyword evidence="1" id="KW-0812">Transmembrane</keyword>
<gene>
    <name evidence="2" type="ORF">FZ934_25710</name>
</gene>
<protein>
    <submittedName>
        <fullName evidence="2">Uncharacterized protein</fullName>
    </submittedName>
</protein>
<reference evidence="2 3" key="1">
    <citation type="submission" date="2019-08" db="EMBL/GenBank/DDBJ databases">
        <title>Prosopis cineraria nodule microbiome.</title>
        <authorList>
            <person name="Ali R."/>
            <person name="Chaluvadi S.R."/>
            <person name="Wang X."/>
        </authorList>
    </citation>
    <scope>NUCLEOTIDE SEQUENCE [LARGE SCALE GENOMIC DNA]</scope>
    <source>
        <strain evidence="2 3">BG7</strain>
        <plasmid evidence="2 3">unnamed</plasmid>
    </source>
</reference>
<evidence type="ECO:0000256" key="1">
    <source>
        <dbReference type="SAM" id="Phobius"/>
    </source>
</evidence>
<accession>A0A5Q0CE60</accession>
<proteinExistence type="predicted"/>
<sequence length="111" mass="12052">MQLKQLRKNLRLALVPVSLSAIFLLDILGPFDPVITVLYIPVIVLSTRIFPKGIVTYLGLVCVVLTCASFVLGHVEGFDKVRLGQFAAILLAIAATTSFAAWLPNSNRLGE</sequence>
<keyword evidence="3" id="KW-1185">Reference proteome</keyword>
<keyword evidence="1" id="KW-0472">Membrane</keyword>
<evidence type="ECO:0000313" key="2">
    <source>
        <dbReference type="EMBL" id="QFY63633.1"/>
    </source>
</evidence>
<dbReference type="OrthoDB" id="8373849at2"/>
<organism evidence="2 3">
    <name type="scientific">Rhizobium grahamii</name>
    <dbReference type="NCBI Taxonomy" id="1120045"/>
    <lineage>
        <taxon>Bacteria</taxon>
        <taxon>Pseudomonadati</taxon>
        <taxon>Pseudomonadota</taxon>
        <taxon>Alphaproteobacteria</taxon>
        <taxon>Hyphomicrobiales</taxon>
        <taxon>Rhizobiaceae</taxon>
        <taxon>Rhizobium/Agrobacterium group</taxon>
        <taxon>Rhizobium</taxon>
    </lineage>
</organism>
<name>A0A5Q0CE60_9HYPH</name>
<feature type="transmembrane region" description="Helical" evidence="1">
    <location>
        <begin position="54"/>
        <end position="73"/>
    </location>
</feature>
<geneLocation type="plasmid" evidence="2 3">
    <name>unnamed</name>
</geneLocation>
<dbReference type="Proteomes" id="UP000326881">
    <property type="component" value="Plasmid unnamed"/>
</dbReference>
<keyword evidence="1" id="KW-1133">Transmembrane helix</keyword>
<dbReference type="KEGG" id="rgr:FZ934_25710"/>
<dbReference type="AlphaFoldDB" id="A0A5Q0CE60"/>
<keyword evidence="2" id="KW-0614">Plasmid</keyword>
<feature type="transmembrane region" description="Helical" evidence="1">
    <location>
        <begin position="12"/>
        <end position="42"/>
    </location>
</feature>